<gene>
    <name evidence="2" type="ORF">M501DRAFT_993823</name>
</gene>
<evidence type="ECO:0000256" key="1">
    <source>
        <dbReference type="SAM" id="SignalP"/>
    </source>
</evidence>
<dbReference type="EMBL" id="MU006089">
    <property type="protein sequence ID" value="KAF2843007.1"/>
    <property type="molecule type" value="Genomic_DNA"/>
</dbReference>
<evidence type="ECO:0008006" key="4">
    <source>
        <dbReference type="Google" id="ProtNLM"/>
    </source>
</evidence>
<dbReference type="Proteomes" id="UP000799429">
    <property type="component" value="Unassembled WGS sequence"/>
</dbReference>
<comment type="caution">
    <text evidence="2">The sequence shown here is derived from an EMBL/GenBank/DDBJ whole genome shotgun (WGS) entry which is preliminary data.</text>
</comment>
<keyword evidence="1" id="KW-0732">Signal</keyword>
<feature type="signal peptide" evidence="1">
    <location>
        <begin position="1"/>
        <end position="18"/>
    </location>
</feature>
<keyword evidence="3" id="KW-1185">Reference proteome</keyword>
<evidence type="ECO:0000313" key="2">
    <source>
        <dbReference type="EMBL" id="KAF2843007.1"/>
    </source>
</evidence>
<sequence>MLILGGVLVLHKLSVCEGGLLQFEKLENSLFVPDGNIRGTRFCERHHPPYNPPSHTHFSERVGRVISRAIDG</sequence>
<dbReference type="AlphaFoldDB" id="A0A9P4SJL7"/>
<accession>A0A9P4SJL7</accession>
<organism evidence="2 3">
    <name type="scientific">Patellaria atrata CBS 101060</name>
    <dbReference type="NCBI Taxonomy" id="1346257"/>
    <lineage>
        <taxon>Eukaryota</taxon>
        <taxon>Fungi</taxon>
        <taxon>Dikarya</taxon>
        <taxon>Ascomycota</taxon>
        <taxon>Pezizomycotina</taxon>
        <taxon>Dothideomycetes</taxon>
        <taxon>Dothideomycetes incertae sedis</taxon>
        <taxon>Patellariales</taxon>
        <taxon>Patellariaceae</taxon>
        <taxon>Patellaria</taxon>
    </lineage>
</organism>
<reference evidence="2" key="1">
    <citation type="journal article" date="2020" name="Stud. Mycol.">
        <title>101 Dothideomycetes genomes: a test case for predicting lifestyles and emergence of pathogens.</title>
        <authorList>
            <person name="Haridas S."/>
            <person name="Albert R."/>
            <person name="Binder M."/>
            <person name="Bloem J."/>
            <person name="Labutti K."/>
            <person name="Salamov A."/>
            <person name="Andreopoulos B."/>
            <person name="Baker S."/>
            <person name="Barry K."/>
            <person name="Bills G."/>
            <person name="Bluhm B."/>
            <person name="Cannon C."/>
            <person name="Castanera R."/>
            <person name="Culley D."/>
            <person name="Daum C."/>
            <person name="Ezra D."/>
            <person name="Gonzalez J."/>
            <person name="Henrissat B."/>
            <person name="Kuo A."/>
            <person name="Liang C."/>
            <person name="Lipzen A."/>
            <person name="Lutzoni F."/>
            <person name="Magnuson J."/>
            <person name="Mondo S."/>
            <person name="Nolan M."/>
            <person name="Ohm R."/>
            <person name="Pangilinan J."/>
            <person name="Park H.-J."/>
            <person name="Ramirez L."/>
            <person name="Alfaro M."/>
            <person name="Sun H."/>
            <person name="Tritt A."/>
            <person name="Yoshinaga Y."/>
            <person name="Zwiers L.-H."/>
            <person name="Turgeon B."/>
            <person name="Goodwin S."/>
            <person name="Spatafora J."/>
            <person name="Crous P."/>
            <person name="Grigoriev I."/>
        </authorList>
    </citation>
    <scope>NUCLEOTIDE SEQUENCE</scope>
    <source>
        <strain evidence="2">CBS 101060</strain>
    </source>
</reference>
<evidence type="ECO:0000313" key="3">
    <source>
        <dbReference type="Proteomes" id="UP000799429"/>
    </source>
</evidence>
<proteinExistence type="predicted"/>
<name>A0A9P4SJL7_9PEZI</name>
<protein>
    <recommendedName>
        <fullName evidence="4">Secreted protein</fullName>
    </recommendedName>
</protein>
<feature type="chain" id="PRO_5040428267" description="Secreted protein" evidence="1">
    <location>
        <begin position="19"/>
        <end position="72"/>
    </location>
</feature>